<reference evidence="2 3" key="1">
    <citation type="journal article" date="2018" name="Nat. Ecol. Evol.">
        <title>Pezizomycetes genomes reveal the molecular basis of ectomycorrhizal truffle lifestyle.</title>
        <authorList>
            <person name="Murat C."/>
            <person name="Payen T."/>
            <person name="Noel B."/>
            <person name="Kuo A."/>
            <person name="Morin E."/>
            <person name="Chen J."/>
            <person name="Kohler A."/>
            <person name="Krizsan K."/>
            <person name="Balestrini R."/>
            <person name="Da Silva C."/>
            <person name="Montanini B."/>
            <person name="Hainaut M."/>
            <person name="Levati E."/>
            <person name="Barry K.W."/>
            <person name="Belfiori B."/>
            <person name="Cichocki N."/>
            <person name="Clum A."/>
            <person name="Dockter R.B."/>
            <person name="Fauchery L."/>
            <person name="Guy J."/>
            <person name="Iotti M."/>
            <person name="Le Tacon F."/>
            <person name="Lindquist E.A."/>
            <person name="Lipzen A."/>
            <person name="Malagnac F."/>
            <person name="Mello A."/>
            <person name="Molinier V."/>
            <person name="Miyauchi S."/>
            <person name="Poulain J."/>
            <person name="Riccioni C."/>
            <person name="Rubini A."/>
            <person name="Sitrit Y."/>
            <person name="Splivallo R."/>
            <person name="Traeger S."/>
            <person name="Wang M."/>
            <person name="Zifcakova L."/>
            <person name="Wipf D."/>
            <person name="Zambonelli A."/>
            <person name="Paolocci F."/>
            <person name="Nowrousian M."/>
            <person name="Ottonello S."/>
            <person name="Baldrian P."/>
            <person name="Spatafora J.W."/>
            <person name="Henrissat B."/>
            <person name="Nagy L.G."/>
            <person name="Aury J.M."/>
            <person name="Wincker P."/>
            <person name="Grigoriev I.V."/>
            <person name="Bonfante P."/>
            <person name="Martin F.M."/>
        </authorList>
    </citation>
    <scope>NUCLEOTIDE SEQUENCE [LARGE SCALE GENOMIC DNA]</scope>
    <source>
        <strain evidence="2 3">RN42</strain>
    </source>
</reference>
<dbReference type="Proteomes" id="UP000275078">
    <property type="component" value="Unassembled WGS sequence"/>
</dbReference>
<dbReference type="AlphaFoldDB" id="A0A3N4HM30"/>
<evidence type="ECO:0000313" key="2">
    <source>
        <dbReference type="EMBL" id="RPA72900.1"/>
    </source>
</evidence>
<evidence type="ECO:0000256" key="1">
    <source>
        <dbReference type="SAM" id="Phobius"/>
    </source>
</evidence>
<feature type="transmembrane region" description="Helical" evidence="1">
    <location>
        <begin position="6"/>
        <end position="26"/>
    </location>
</feature>
<gene>
    <name evidence="2" type="ORF">BJ508DRAFT_58594</name>
</gene>
<feature type="transmembrane region" description="Helical" evidence="1">
    <location>
        <begin position="115"/>
        <end position="133"/>
    </location>
</feature>
<keyword evidence="1" id="KW-0472">Membrane</keyword>
<keyword evidence="3" id="KW-1185">Reference proteome</keyword>
<sequence>MNWGMGQVVAVVFVFMPALVWIQVMFGPDPIVTTAHDGNRSPEPNSLRLVVIDTISNSIPAVTLTATGTDNTLGGTTLNGTWRSQTSSNDSGILNRKYSMDEFYQSQQYRRRSKVVVYLTLLGATILITGQILSRLGQTVRSDEWTFSRLAYPNSGWETAKYVESKLDQKALTRNMLITMIASFLQLAFVSVIVLNRIWFTVGCILQVVDDFRALRSRCIHRQDGAVEERKSESACGIA</sequence>
<evidence type="ECO:0000313" key="3">
    <source>
        <dbReference type="Proteomes" id="UP000275078"/>
    </source>
</evidence>
<keyword evidence="1" id="KW-1133">Transmembrane helix</keyword>
<protein>
    <submittedName>
        <fullName evidence="2">Uncharacterized protein</fullName>
    </submittedName>
</protein>
<name>A0A3N4HM30_ASCIM</name>
<feature type="transmembrane region" description="Helical" evidence="1">
    <location>
        <begin position="176"/>
        <end position="195"/>
    </location>
</feature>
<keyword evidence="1" id="KW-0812">Transmembrane</keyword>
<accession>A0A3N4HM30</accession>
<organism evidence="2 3">
    <name type="scientific">Ascobolus immersus RN42</name>
    <dbReference type="NCBI Taxonomy" id="1160509"/>
    <lineage>
        <taxon>Eukaryota</taxon>
        <taxon>Fungi</taxon>
        <taxon>Dikarya</taxon>
        <taxon>Ascomycota</taxon>
        <taxon>Pezizomycotina</taxon>
        <taxon>Pezizomycetes</taxon>
        <taxon>Pezizales</taxon>
        <taxon>Ascobolaceae</taxon>
        <taxon>Ascobolus</taxon>
    </lineage>
</organism>
<proteinExistence type="predicted"/>
<dbReference type="EMBL" id="ML119841">
    <property type="protein sequence ID" value="RPA72900.1"/>
    <property type="molecule type" value="Genomic_DNA"/>
</dbReference>